<evidence type="ECO:0000313" key="5">
    <source>
        <dbReference type="Proteomes" id="UP001274896"/>
    </source>
</evidence>
<dbReference type="InterPro" id="IPR000953">
    <property type="entry name" value="Chromo/chromo_shadow_dom"/>
</dbReference>
<evidence type="ECO:0000256" key="2">
    <source>
        <dbReference type="SAM" id="MobiDB-lite"/>
    </source>
</evidence>
<evidence type="ECO:0000256" key="1">
    <source>
        <dbReference type="ARBA" id="ARBA00004123"/>
    </source>
</evidence>
<comment type="caution">
    <text evidence="4">The sequence shown here is derived from an EMBL/GenBank/DDBJ whole genome shotgun (WGS) entry which is preliminary data.</text>
</comment>
<evidence type="ECO:0000259" key="3">
    <source>
        <dbReference type="PROSITE" id="PS50013"/>
    </source>
</evidence>
<dbReference type="SUPFAM" id="SSF54160">
    <property type="entry name" value="Chromo domain-like"/>
    <property type="match status" value="1"/>
</dbReference>
<keyword evidence="5" id="KW-1185">Reference proteome</keyword>
<dbReference type="GO" id="GO:0005634">
    <property type="term" value="C:nucleus"/>
    <property type="evidence" value="ECO:0007669"/>
    <property type="project" value="UniProtKB-SubCell"/>
</dbReference>
<dbReference type="PROSITE" id="PS50013">
    <property type="entry name" value="CHROMO_2"/>
    <property type="match status" value="1"/>
</dbReference>
<accession>A0AAE0Q178</accession>
<organism evidence="4 5">
    <name type="scientific">Hemibagrus guttatus</name>
    <dbReference type="NCBI Taxonomy" id="175788"/>
    <lineage>
        <taxon>Eukaryota</taxon>
        <taxon>Metazoa</taxon>
        <taxon>Chordata</taxon>
        <taxon>Craniata</taxon>
        <taxon>Vertebrata</taxon>
        <taxon>Euteleostomi</taxon>
        <taxon>Actinopterygii</taxon>
        <taxon>Neopterygii</taxon>
        <taxon>Teleostei</taxon>
        <taxon>Ostariophysi</taxon>
        <taxon>Siluriformes</taxon>
        <taxon>Bagridae</taxon>
        <taxon>Hemibagrus</taxon>
    </lineage>
</organism>
<feature type="region of interest" description="Disordered" evidence="2">
    <location>
        <begin position="80"/>
        <end position="99"/>
    </location>
</feature>
<dbReference type="EMBL" id="JAUCMX010000024">
    <property type="protein sequence ID" value="KAK3511505.1"/>
    <property type="molecule type" value="Genomic_DNA"/>
</dbReference>
<dbReference type="Gene3D" id="2.40.50.40">
    <property type="match status" value="1"/>
</dbReference>
<protein>
    <recommendedName>
        <fullName evidence="3">Chromo domain-containing protein</fullName>
    </recommendedName>
</protein>
<dbReference type="Proteomes" id="UP001274896">
    <property type="component" value="Unassembled WGS sequence"/>
</dbReference>
<feature type="domain" description="Chromo" evidence="3">
    <location>
        <begin position="105"/>
        <end position="156"/>
    </location>
</feature>
<evidence type="ECO:0000313" key="4">
    <source>
        <dbReference type="EMBL" id="KAK3511505.1"/>
    </source>
</evidence>
<name>A0AAE0Q178_9TELE</name>
<sequence length="156" mass="17479">MEAVVPGRLPQVPTPQVPGGPTGLVVNLELEAKTSLSQAESVFYQFLPDRPPVNPVTYHLQLLPSYHILPTFHVSLLKPARPHQDDAPPRNELPLPLDTDRAPAYRVNSILKSQRNRQQYLVAREGYGLEECSWVDADDILDPSLVEEFYGLHPPL</sequence>
<dbReference type="InterPro" id="IPR016197">
    <property type="entry name" value="Chromo-like_dom_sf"/>
</dbReference>
<proteinExistence type="predicted"/>
<dbReference type="AlphaFoldDB" id="A0AAE0Q178"/>
<gene>
    <name evidence="4" type="ORF">QTP70_008994</name>
</gene>
<reference evidence="4" key="1">
    <citation type="submission" date="2023-06" db="EMBL/GenBank/DDBJ databases">
        <title>Male Hemibagrus guttatus genome.</title>
        <authorList>
            <person name="Bian C."/>
        </authorList>
    </citation>
    <scope>NUCLEOTIDE SEQUENCE</scope>
    <source>
        <strain evidence="4">Male_cb2023</strain>
        <tissue evidence="4">Muscle</tissue>
    </source>
</reference>
<comment type="subcellular location">
    <subcellularLocation>
        <location evidence="1">Nucleus</location>
    </subcellularLocation>
</comment>